<dbReference type="EMBL" id="PCGC01000008">
    <property type="protein sequence ID" value="PHL22018.1"/>
    <property type="molecule type" value="Genomic_DNA"/>
</dbReference>
<organism evidence="3 5">
    <name type="scientific">Enterococcus faecium</name>
    <name type="common">Streptococcus faecium</name>
    <dbReference type="NCBI Taxonomy" id="1352"/>
    <lineage>
        <taxon>Bacteria</taxon>
        <taxon>Bacillati</taxon>
        <taxon>Bacillota</taxon>
        <taxon>Bacilli</taxon>
        <taxon>Lactobacillales</taxon>
        <taxon>Enterococcaceae</taxon>
        <taxon>Enterococcus</taxon>
    </lineage>
</organism>
<evidence type="ECO:0000313" key="7">
    <source>
        <dbReference type="Proteomes" id="UP000469871"/>
    </source>
</evidence>
<dbReference type="Proteomes" id="UP000224303">
    <property type="component" value="Unassembled WGS sequence"/>
</dbReference>
<evidence type="ECO:0000313" key="6">
    <source>
        <dbReference type="Proteomes" id="UP000249070"/>
    </source>
</evidence>
<dbReference type="AlphaFoldDB" id="A0A1M2WR16"/>
<evidence type="ECO:0000313" key="4">
    <source>
        <dbReference type="EMBL" id="PZM55585.1"/>
    </source>
</evidence>
<evidence type="ECO:0000313" key="3">
    <source>
        <dbReference type="EMBL" id="PHL22018.1"/>
    </source>
</evidence>
<proteinExistence type="predicted"/>
<keyword evidence="1" id="KW-1133">Transmembrane helix</keyword>
<name>A0A1M2WR16_ENTFC</name>
<evidence type="ECO:0000313" key="5">
    <source>
        <dbReference type="Proteomes" id="UP000224303"/>
    </source>
</evidence>
<dbReference type="EMBL" id="QHGU01000037">
    <property type="protein sequence ID" value="PZM55585.1"/>
    <property type="molecule type" value="Genomic_DNA"/>
</dbReference>
<accession>A0A1M2WR16</accession>
<evidence type="ECO:0000256" key="1">
    <source>
        <dbReference type="SAM" id="Phobius"/>
    </source>
</evidence>
<keyword evidence="1" id="KW-0472">Membrane</keyword>
<evidence type="ECO:0000313" key="2">
    <source>
        <dbReference type="EMBL" id="KAB7577433.1"/>
    </source>
</evidence>
<protein>
    <submittedName>
        <fullName evidence="3">Uncharacterized protein</fullName>
    </submittedName>
</protein>
<gene>
    <name evidence="3" type="ORF">CQR37_04960</name>
    <name evidence="4" type="ORF">DKP91_08675</name>
    <name evidence="2" type="ORF">GBM73_08915</name>
</gene>
<feature type="transmembrane region" description="Helical" evidence="1">
    <location>
        <begin position="49"/>
        <end position="66"/>
    </location>
</feature>
<reference evidence="4 6" key="2">
    <citation type="submission" date="2018-05" db="EMBL/GenBank/DDBJ databases">
        <title>Vancomycin-resistant Enterococcus faecium strain from Chelyabinsk, Russia.</title>
        <authorList>
            <person name="Gostev V."/>
            <person name="Goncharov A."/>
            <person name="Kolodzhieva V."/>
            <person name="Suvorov A."/>
            <person name="Sidorenko S."/>
            <person name="Zueva L."/>
        </authorList>
    </citation>
    <scope>NUCLEOTIDE SEQUENCE [LARGE SCALE GENOMIC DNA]</scope>
    <source>
        <strain evidence="4 6">20</strain>
    </source>
</reference>
<keyword evidence="1" id="KW-0812">Transmembrane</keyword>
<reference evidence="3 5" key="1">
    <citation type="submission" date="2017-10" db="EMBL/GenBank/DDBJ databases">
        <title>Draft genomes of the Enterococcus faecium isolated from human feces before and after Helicobacter pylori eradication therapy.</title>
        <authorList>
            <person name="Prianichniikov N.A."/>
            <person name="Glushchenko O.E."/>
            <person name="Malakhova M.V."/>
        </authorList>
    </citation>
    <scope>NUCLEOTIDE SEQUENCE [LARGE SCALE GENOMIC DNA]</scope>
    <source>
        <strain evidence="3 5">Hp_5-7</strain>
    </source>
</reference>
<sequence length="69" mass="8172">MAGSFDTMLQESFIKKGSAQKLHFPFLCFSTNRNLDRHLEIAIPKNSVYWIRIFSYFFLFLPYGCLSQR</sequence>
<reference evidence="2 7" key="3">
    <citation type="submission" date="2019-10" db="EMBL/GenBank/DDBJ databases">
        <title>Evolutionary dynamics of vancomycin-resistant Enterococcus faecium during gastrointestinal tract colonization and bloodstream infection in immunocompromised pediatric patients.</title>
        <authorList>
            <person name="Chilambi G.S."/>
            <person name="Nordstrom H.R."/>
            <person name="Evans D.R."/>
            <person name="Ferrolino J."/>
            <person name="Hayden R.T."/>
            <person name="Maron G.M."/>
            <person name="Vo A.N."/>
            <person name="Gilmore M.S."/>
            <person name="Wolf J."/>
            <person name="Rosch J.W."/>
            <person name="Van Tyne D."/>
        </authorList>
    </citation>
    <scope>NUCLEOTIDE SEQUENCE [LARGE SCALE GENOMIC DNA]</scope>
    <source>
        <strain evidence="2 7">VRECG27</strain>
    </source>
</reference>
<dbReference type="EMBL" id="WEFP01000001">
    <property type="protein sequence ID" value="KAB7577433.1"/>
    <property type="molecule type" value="Genomic_DNA"/>
</dbReference>
<dbReference type="Proteomes" id="UP000469871">
    <property type="component" value="Unassembled WGS sequence"/>
</dbReference>
<dbReference type="Proteomes" id="UP000249070">
    <property type="component" value="Unassembled WGS sequence"/>
</dbReference>
<comment type="caution">
    <text evidence="3">The sequence shown here is derived from an EMBL/GenBank/DDBJ whole genome shotgun (WGS) entry which is preliminary data.</text>
</comment>